<evidence type="ECO:0000313" key="16">
    <source>
        <dbReference type="Proteomes" id="UP000827092"/>
    </source>
</evidence>
<dbReference type="Pfam" id="PF00004">
    <property type="entry name" value="AAA"/>
    <property type="match status" value="1"/>
</dbReference>
<keyword evidence="5" id="KW-0472">Membrane</keyword>
<evidence type="ECO:0000256" key="4">
    <source>
        <dbReference type="ARBA" id="ARBA00022840"/>
    </source>
</evidence>
<evidence type="ECO:0000256" key="9">
    <source>
        <dbReference type="ARBA" id="ARBA00038871"/>
    </source>
</evidence>
<comment type="caution">
    <text evidence="15">The sequence shown here is derived from an EMBL/GenBank/DDBJ whole genome shotgun (WGS) entry which is preliminary data.</text>
</comment>
<keyword evidence="16" id="KW-1185">Reference proteome</keyword>
<dbReference type="PANTHER" id="PTHR23074">
    <property type="entry name" value="AAA DOMAIN-CONTAINING"/>
    <property type="match status" value="1"/>
</dbReference>
<dbReference type="InterPro" id="IPR003960">
    <property type="entry name" value="ATPase_AAA_CS"/>
</dbReference>
<dbReference type="Pfam" id="PF17862">
    <property type="entry name" value="AAA_lid_3"/>
    <property type="match status" value="1"/>
</dbReference>
<evidence type="ECO:0000259" key="13">
    <source>
        <dbReference type="SMART" id="SM00382"/>
    </source>
</evidence>
<dbReference type="Gene3D" id="1.10.8.60">
    <property type="match status" value="1"/>
</dbReference>
<dbReference type="FunFam" id="1.20.58.80:FF:000006">
    <property type="entry name" value="Spastin"/>
    <property type="match status" value="1"/>
</dbReference>
<evidence type="ECO:0000313" key="15">
    <source>
        <dbReference type="EMBL" id="KAG8193678.1"/>
    </source>
</evidence>
<dbReference type="Gene3D" id="3.40.50.300">
    <property type="entry name" value="P-loop containing nucleotide triphosphate hydrolases"/>
    <property type="match status" value="1"/>
</dbReference>
<dbReference type="InterPro" id="IPR050304">
    <property type="entry name" value="MT-severing_AAA_ATPase"/>
</dbReference>
<dbReference type="GO" id="GO:0005813">
    <property type="term" value="C:centrosome"/>
    <property type="evidence" value="ECO:0007669"/>
    <property type="project" value="UniProtKB-ARBA"/>
</dbReference>
<keyword evidence="11" id="KW-0175">Coiled coil</keyword>
<dbReference type="SMART" id="SM00745">
    <property type="entry name" value="MIT"/>
    <property type="match status" value="1"/>
</dbReference>
<dbReference type="CDD" id="cd19524">
    <property type="entry name" value="RecA-like_spastin"/>
    <property type="match status" value="1"/>
</dbReference>
<dbReference type="EC" id="5.6.1.1" evidence="9"/>
<dbReference type="GO" id="GO:0031114">
    <property type="term" value="P:regulation of microtubule depolymerization"/>
    <property type="evidence" value="ECO:0007669"/>
    <property type="project" value="UniProtKB-ARBA"/>
</dbReference>
<reference evidence="15 16" key="1">
    <citation type="journal article" date="2022" name="Nat. Ecol. Evol.">
        <title>A masculinizing supergene underlies an exaggerated male reproductive morph in a spider.</title>
        <authorList>
            <person name="Hendrickx F."/>
            <person name="De Corte Z."/>
            <person name="Sonet G."/>
            <person name="Van Belleghem S.M."/>
            <person name="Kostlbacher S."/>
            <person name="Vangestel C."/>
        </authorList>
    </citation>
    <scope>NUCLEOTIDE SEQUENCE [LARGE SCALE GENOMIC DNA]</scope>
    <source>
        <strain evidence="15">W744_W776</strain>
    </source>
</reference>
<dbReference type="InterPro" id="IPR007330">
    <property type="entry name" value="MIT_dom"/>
</dbReference>
<keyword evidence="2" id="KW-0493">Microtubule</keyword>
<dbReference type="Gene3D" id="1.20.58.80">
    <property type="entry name" value="Phosphotransferase system, lactose/cellobiose-type IIA subunit"/>
    <property type="match status" value="1"/>
</dbReference>
<dbReference type="GO" id="GO:0051013">
    <property type="term" value="P:microtubule severing"/>
    <property type="evidence" value="ECO:0007669"/>
    <property type="project" value="UniProtKB-ARBA"/>
</dbReference>
<dbReference type="SMART" id="SM00382">
    <property type="entry name" value="AAA"/>
    <property type="match status" value="1"/>
</dbReference>
<sequence length="518" mass="58109">MNSQNPFELQRHYHRRAFDLISKALIIDEENLAGQKDVAINFYRLGIEELNRGIAVNCHQGTGPTWERSRRLQEKMRTNLNMAMNRLQFLQNSSNQNFEGLEGHTSRRRTWQQPEPLKFNACFTDDTSSDKSPSPTSPGVVDGVKKSGRKCAPSKSFTLPRNLPSSPRRVQSVQPRRKATSPSGVRRQFPQSSNRKDSPSRNMPAVQTRLHKLTKILSLKGVDPKLAQVIMDEIVDGGPGVTFEDIAGQDVAKQALREMVILPTVRPELFTGLRTPPKGLLLFGPPGNGKTMLAKAVACESNSTFLNISASSLTSKWVGEGEKLVRALFAVARELQPTIIFIDEVDSLLNERKENEHEASRRLKTEFLVEFDGLRSDGDERVLVMGATNRPQELDDAALRRFTKRVYVTLPNKETRIKLLEKLLAKQENSLSKADVRNIARLAEGYSGSDLTALAKDAALGPIRELKPEEVKSVDPKKMRTVSISDFQESLKKIRRSVAVQSLTFYTQWNSEYGDVTI</sequence>
<dbReference type="InterPro" id="IPR003593">
    <property type="entry name" value="AAA+_ATPase"/>
</dbReference>
<evidence type="ECO:0000256" key="11">
    <source>
        <dbReference type="SAM" id="Coils"/>
    </source>
</evidence>
<dbReference type="EMBL" id="JAFNEN010000116">
    <property type="protein sequence ID" value="KAG8193678.1"/>
    <property type="molecule type" value="Genomic_DNA"/>
</dbReference>
<accession>A0AAV6VCP7</accession>
<feature type="compositionally biased region" description="Polar residues" evidence="12">
    <location>
        <begin position="155"/>
        <end position="174"/>
    </location>
</feature>
<dbReference type="InterPro" id="IPR041569">
    <property type="entry name" value="AAA_lid_3"/>
</dbReference>
<proteinExistence type="inferred from homology"/>
<dbReference type="GO" id="GO:0005524">
    <property type="term" value="F:ATP binding"/>
    <property type="evidence" value="ECO:0007669"/>
    <property type="project" value="UniProtKB-KW"/>
</dbReference>
<dbReference type="InterPro" id="IPR003959">
    <property type="entry name" value="ATPase_AAA_core"/>
</dbReference>
<comment type="catalytic activity">
    <reaction evidence="8">
        <text>n ATP + n H2O + a microtubule = n ADP + n phosphate + (n+1) alpha/beta tubulin heterodimers.</text>
        <dbReference type="EC" id="5.6.1.1"/>
    </reaction>
</comment>
<name>A0AAV6VCP7_9ARAC</name>
<organism evidence="15 16">
    <name type="scientific">Oedothorax gibbosus</name>
    <dbReference type="NCBI Taxonomy" id="931172"/>
    <lineage>
        <taxon>Eukaryota</taxon>
        <taxon>Metazoa</taxon>
        <taxon>Ecdysozoa</taxon>
        <taxon>Arthropoda</taxon>
        <taxon>Chelicerata</taxon>
        <taxon>Arachnida</taxon>
        <taxon>Araneae</taxon>
        <taxon>Araneomorphae</taxon>
        <taxon>Entelegynae</taxon>
        <taxon>Araneoidea</taxon>
        <taxon>Linyphiidae</taxon>
        <taxon>Erigoninae</taxon>
        <taxon>Oedothorax</taxon>
    </lineage>
</organism>
<evidence type="ECO:0000256" key="2">
    <source>
        <dbReference type="ARBA" id="ARBA00022701"/>
    </source>
</evidence>
<keyword evidence="7" id="KW-0413">Isomerase</keyword>
<dbReference type="FunFam" id="3.40.50.300:FF:000093">
    <property type="entry name" value="Fidgetin-like 1"/>
    <property type="match status" value="1"/>
</dbReference>
<keyword evidence="6" id="KW-0206">Cytoskeleton</keyword>
<evidence type="ECO:0000256" key="8">
    <source>
        <dbReference type="ARBA" id="ARBA00036378"/>
    </source>
</evidence>
<feature type="region of interest" description="Disordered" evidence="12">
    <location>
        <begin position="120"/>
        <end position="204"/>
    </location>
</feature>
<evidence type="ECO:0000256" key="3">
    <source>
        <dbReference type="ARBA" id="ARBA00022741"/>
    </source>
</evidence>
<dbReference type="CDD" id="cd02679">
    <property type="entry name" value="MIT_spastin"/>
    <property type="match status" value="1"/>
</dbReference>
<feature type="domain" description="AAA+ ATPase" evidence="13">
    <location>
        <begin position="276"/>
        <end position="412"/>
    </location>
</feature>
<dbReference type="GO" id="GO:0016887">
    <property type="term" value="F:ATP hydrolysis activity"/>
    <property type="evidence" value="ECO:0007669"/>
    <property type="project" value="InterPro"/>
</dbReference>
<feature type="coiled-coil region" evidence="11">
    <location>
        <begin position="410"/>
        <end position="437"/>
    </location>
</feature>
<evidence type="ECO:0000256" key="7">
    <source>
        <dbReference type="ARBA" id="ARBA00023235"/>
    </source>
</evidence>
<dbReference type="PROSITE" id="PS00674">
    <property type="entry name" value="AAA"/>
    <property type="match status" value="1"/>
</dbReference>
<evidence type="ECO:0000256" key="6">
    <source>
        <dbReference type="ARBA" id="ARBA00023212"/>
    </source>
</evidence>
<keyword evidence="3 10" id="KW-0547">Nucleotide-binding</keyword>
<dbReference type="InterPro" id="IPR027417">
    <property type="entry name" value="P-loop_NTPase"/>
</dbReference>
<dbReference type="GO" id="GO:0000070">
    <property type="term" value="P:mitotic sister chromatid segregation"/>
    <property type="evidence" value="ECO:0007669"/>
    <property type="project" value="UniProtKB-ARBA"/>
</dbReference>
<dbReference type="FunFam" id="1.10.8.60:FF:000022">
    <property type="entry name" value="Fidgetin like 1"/>
    <property type="match status" value="1"/>
</dbReference>
<dbReference type="PANTHER" id="PTHR23074:SF86">
    <property type="entry name" value="SPASTIN"/>
    <property type="match status" value="1"/>
</dbReference>
<protein>
    <recommendedName>
        <fullName evidence="9">microtubule-severing ATPase</fullName>
        <ecNumber evidence="9">5.6.1.1</ecNumber>
    </recommendedName>
</protein>
<feature type="compositionally biased region" description="Low complexity" evidence="12">
    <location>
        <begin position="124"/>
        <end position="138"/>
    </location>
</feature>
<dbReference type="AlphaFoldDB" id="A0AAV6VCP7"/>
<evidence type="ECO:0000256" key="1">
    <source>
        <dbReference type="ARBA" id="ARBA00022490"/>
    </source>
</evidence>
<evidence type="ECO:0000259" key="14">
    <source>
        <dbReference type="SMART" id="SM00745"/>
    </source>
</evidence>
<dbReference type="GO" id="GO:0005874">
    <property type="term" value="C:microtubule"/>
    <property type="evidence" value="ECO:0007669"/>
    <property type="project" value="UniProtKB-KW"/>
</dbReference>
<dbReference type="GO" id="GO:0008568">
    <property type="term" value="F:microtubule severing ATPase activity"/>
    <property type="evidence" value="ECO:0007669"/>
    <property type="project" value="UniProtKB-EC"/>
</dbReference>
<dbReference type="Proteomes" id="UP000827092">
    <property type="component" value="Unassembled WGS sequence"/>
</dbReference>
<gene>
    <name evidence="15" type="ORF">JTE90_024041</name>
</gene>
<keyword evidence="1" id="KW-0963">Cytoplasm</keyword>
<evidence type="ECO:0000256" key="10">
    <source>
        <dbReference type="RuleBase" id="RU003651"/>
    </source>
</evidence>
<dbReference type="SUPFAM" id="SSF52540">
    <property type="entry name" value="P-loop containing nucleoside triphosphate hydrolases"/>
    <property type="match status" value="1"/>
</dbReference>
<feature type="domain" description="MIT" evidence="14">
    <location>
        <begin position="10"/>
        <end position="89"/>
    </location>
</feature>
<keyword evidence="4 10" id="KW-0067">ATP-binding</keyword>
<evidence type="ECO:0000256" key="5">
    <source>
        <dbReference type="ARBA" id="ARBA00023136"/>
    </source>
</evidence>
<evidence type="ECO:0000256" key="12">
    <source>
        <dbReference type="SAM" id="MobiDB-lite"/>
    </source>
</evidence>
<comment type="similarity">
    <text evidence="10">Belongs to the AAA ATPase family.</text>
</comment>